<evidence type="ECO:0000313" key="3">
    <source>
        <dbReference type="EMBL" id="MBF9068303.1"/>
    </source>
</evidence>
<dbReference type="EMBL" id="JADPRT010000003">
    <property type="protein sequence ID" value="MBF9068303.1"/>
    <property type="molecule type" value="Genomic_DNA"/>
</dbReference>
<keyword evidence="2" id="KW-1133">Transmembrane helix</keyword>
<evidence type="ECO:0000256" key="2">
    <source>
        <dbReference type="SAM" id="Phobius"/>
    </source>
</evidence>
<protein>
    <recommendedName>
        <fullName evidence="5">Secreted protein</fullName>
    </recommendedName>
</protein>
<feature type="transmembrane region" description="Helical" evidence="2">
    <location>
        <begin position="257"/>
        <end position="279"/>
    </location>
</feature>
<proteinExistence type="predicted"/>
<dbReference type="AlphaFoldDB" id="A0A931B5L3"/>
<feature type="region of interest" description="Disordered" evidence="1">
    <location>
        <begin position="1"/>
        <end position="63"/>
    </location>
</feature>
<feature type="transmembrane region" description="Helical" evidence="2">
    <location>
        <begin position="498"/>
        <end position="516"/>
    </location>
</feature>
<sequence length="523" mass="53865">MTTVGERAPEAASSGATSAGGTGGSGEPGGSPGPGGPATPGAAGRAARLSRRGRGGQGGGGRQLTVPARLRWAAAGCATLAVLLGAVLLGSVSGAASTWSDITGHEAPQVTDAGGLYQALTDMDAQAANQLAFGNDPQLSKNLVTARTGYAQDRVTADHDLQAATLDAAGNAAAQKALSQVLDNMGNYQDLAARALALNAHADAPAGHPDPAALTEYRQATDLMRTQLMPAAEQLIQANDSGFEQSYRSESSALGTAGLWLVLLGGALLVAMLATQIWLTRSFRRVVNVAMAAATVLTAVLLGLAGSLFSTERNDLTTARISAYDSVVALTHARAVIYDANADESRYLLDQGRAAQYQQAFQQDSDDIADVGNAGIFQYDGALASAISAYQQNNANVGFTGYFGDEFRNITFPGERAAAEKTLLAYQAYERDDRKIRALVQSGHLEQAIAYGTSLAPGGSNADFNAQDAALQALIGINENAYESAAATGANSAGGDEWVLVGGMAVVVLLLGAGAWPRLKEFR</sequence>
<keyword evidence="2" id="KW-0472">Membrane</keyword>
<evidence type="ECO:0000313" key="4">
    <source>
        <dbReference type="Proteomes" id="UP000657385"/>
    </source>
</evidence>
<gene>
    <name evidence="3" type="ORF">I2501_09665</name>
</gene>
<organism evidence="3 4">
    <name type="scientific">Streptacidiphilus fuscans</name>
    <dbReference type="NCBI Taxonomy" id="2789292"/>
    <lineage>
        <taxon>Bacteria</taxon>
        <taxon>Bacillati</taxon>
        <taxon>Actinomycetota</taxon>
        <taxon>Actinomycetes</taxon>
        <taxon>Kitasatosporales</taxon>
        <taxon>Streptomycetaceae</taxon>
        <taxon>Streptacidiphilus</taxon>
    </lineage>
</organism>
<evidence type="ECO:0008006" key="5">
    <source>
        <dbReference type="Google" id="ProtNLM"/>
    </source>
</evidence>
<keyword evidence="4" id="KW-1185">Reference proteome</keyword>
<feature type="compositionally biased region" description="Gly residues" evidence="1">
    <location>
        <begin position="18"/>
        <end position="38"/>
    </location>
</feature>
<dbReference type="Proteomes" id="UP000657385">
    <property type="component" value="Unassembled WGS sequence"/>
</dbReference>
<dbReference type="RefSeq" id="WP_196193446.1">
    <property type="nucleotide sequence ID" value="NZ_JADPRT010000003.1"/>
</dbReference>
<comment type="caution">
    <text evidence="3">The sequence shown here is derived from an EMBL/GenBank/DDBJ whole genome shotgun (WGS) entry which is preliminary data.</text>
</comment>
<name>A0A931B5L3_9ACTN</name>
<accession>A0A931B5L3</accession>
<feature type="transmembrane region" description="Helical" evidence="2">
    <location>
        <begin position="72"/>
        <end position="92"/>
    </location>
</feature>
<reference evidence="3" key="1">
    <citation type="submission" date="2020-11" db="EMBL/GenBank/DDBJ databases">
        <title>Isolation and identification of active actinomycetes.</title>
        <authorList>
            <person name="Yu B."/>
        </authorList>
    </citation>
    <scope>NUCLEOTIDE SEQUENCE</scope>
    <source>
        <strain evidence="3">NEAU-YB345</strain>
    </source>
</reference>
<keyword evidence="2" id="KW-0812">Transmembrane</keyword>
<feature type="transmembrane region" description="Helical" evidence="2">
    <location>
        <begin position="286"/>
        <end position="309"/>
    </location>
</feature>
<evidence type="ECO:0000256" key="1">
    <source>
        <dbReference type="SAM" id="MobiDB-lite"/>
    </source>
</evidence>